<evidence type="ECO:0000256" key="7">
    <source>
        <dbReference type="ARBA" id="ARBA00022967"/>
    </source>
</evidence>
<feature type="transmembrane region" description="Helical" evidence="10">
    <location>
        <begin position="262"/>
        <end position="281"/>
    </location>
</feature>
<keyword evidence="5" id="KW-0067">ATP-binding</keyword>
<dbReference type="Pfam" id="PF00690">
    <property type="entry name" value="Cation_ATPase_N"/>
    <property type="match status" value="1"/>
</dbReference>
<dbReference type="HOGENOM" id="CLU_002360_3_0_7"/>
<dbReference type="SFLD" id="SFLDG00002">
    <property type="entry name" value="C1.7:_P-type_atpase_like"/>
    <property type="match status" value="1"/>
</dbReference>
<dbReference type="PRINTS" id="PR00120">
    <property type="entry name" value="HATPASE"/>
</dbReference>
<dbReference type="STRING" id="1167006.UWK_01276"/>
<reference evidence="13" key="1">
    <citation type="journal article" date="2013" name="Stand. Genomic Sci.">
        <title>Complete genome sequence of Desulfocapsa sulfexigens, a marine deltaproteobacterium specialized in disproportionating inorganic sulfur compounds.</title>
        <authorList>
            <person name="Finster K.W."/>
            <person name="Kjeldsen K.U."/>
            <person name="Kube M."/>
            <person name="Reinhardt R."/>
            <person name="Mussmann M."/>
            <person name="Amann R."/>
            <person name="Schreiber L."/>
        </authorList>
    </citation>
    <scope>NUCLEOTIDE SEQUENCE [LARGE SCALE GENOMIC DNA]</scope>
    <source>
        <strain evidence="13">DSM 10523 / SB164P1</strain>
    </source>
</reference>
<dbReference type="GO" id="GO:0016020">
    <property type="term" value="C:membrane"/>
    <property type="evidence" value="ECO:0007669"/>
    <property type="project" value="InterPro"/>
</dbReference>
<evidence type="ECO:0000256" key="6">
    <source>
        <dbReference type="ARBA" id="ARBA00022842"/>
    </source>
</evidence>
<organism evidence="12 13">
    <name type="scientific">Desulfocapsa sulfexigens (strain DSM 10523 / SB164P1)</name>
    <dbReference type="NCBI Taxonomy" id="1167006"/>
    <lineage>
        <taxon>Bacteria</taxon>
        <taxon>Pseudomonadati</taxon>
        <taxon>Thermodesulfobacteriota</taxon>
        <taxon>Desulfobulbia</taxon>
        <taxon>Desulfobulbales</taxon>
        <taxon>Desulfocapsaceae</taxon>
        <taxon>Desulfocapsa</taxon>
    </lineage>
</organism>
<dbReference type="EMBL" id="CP003985">
    <property type="protein sequence ID" value="AGF77839.1"/>
    <property type="molecule type" value="Genomic_DNA"/>
</dbReference>
<keyword evidence="3 10" id="KW-0812">Transmembrane</keyword>
<accession>M1NDL9</accession>
<dbReference type="Pfam" id="PF00689">
    <property type="entry name" value="Cation_ATPase_C"/>
    <property type="match status" value="1"/>
</dbReference>
<dbReference type="GO" id="GO:0012505">
    <property type="term" value="C:endomembrane system"/>
    <property type="evidence" value="ECO:0007669"/>
    <property type="project" value="UniProtKB-SubCell"/>
</dbReference>
<dbReference type="Proteomes" id="UP000011721">
    <property type="component" value="Chromosome"/>
</dbReference>
<keyword evidence="7" id="KW-1278">Translocase</keyword>
<dbReference type="InterPro" id="IPR004014">
    <property type="entry name" value="ATPase_P-typ_cation-transptr_N"/>
</dbReference>
<feature type="transmembrane region" description="Helical" evidence="10">
    <location>
        <begin position="782"/>
        <end position="804"/>
    </location>
</feature>
<evidence type="ECO:0000256" key="8">
    <source>
        <dbReference type="ARBA" id="ARBA00022989"/>
    </source>
</evidence>
<evidence type="ECO:0000313" key="12">
    <source>
        <dbReference type="EMBL" id="AGF77839.1"/>
    </source>
</evidence>
<dbReference type="InterPro" id="IPR008250">
    <property type="entry name" value="ATPase_P-typ_transduc_dom_A_sf"/>
</dbReference>
<dbReference type="Gene3D" id="3.40.1110.10">
    <property type="entry name" value="Calcium-transporting ATPase, cytoplasmic domain N"/>
    <property type="match status" value="1"/>
</dbReference>
<dbReference type="InterPro" id="IPR044492">
    <property type="entry name" value="P_typ_ATPase_HD_dom"/>
</dbReference>
<dbReference type="InterPro" id="IPR018303">
    <property type="entry name" value="ATPase_P-typ_P_site"/>
</dbReference>
<feature type="transmembrane region" description="Helical" evidence="10">
    <location>
        <begin position="853"/>
        <end position="872"/>
    </location>
</feature>
<dbReference type="SFLD" id="SFLDF00027">
    <property type="entry name" value="p-type_atpase"/>
    <property type="match status" value="1"/>
</dbReference>
<dbReference type="GO" id="GO:0016887">
    <property type="term" value="F:ATP hydrolysis activity"/>
    <property type="evidence" value="ECO:0007669"/>
    <property type="project" value="InterPro"/>
</dbReference>
<sequence>MGKIHPVTPSTENVTIQIPDSPWADSLEDSVKKLQVEPSQGLSTTEASARLQTFGHNMLREVKSKSSLTIFINQFKNLIVVFLIAASLLSFSFGEYVEGLAIGIVIVINAIIGFVTELKGARSIEALRKLGSVSSRVRRDGRISEILANDLVPGDIIILEGGDVISADLRIITASRLQSDESVLTGESLPVGKSVEVLGEGTSLADRDNMLFKGTALTRGSGEAVVIATGMETELGKISSLVAGTKEDATPLEKRLNQLGNWLIWVCLIIAVFVVVTGLMAGQELYLMIETGIALAVASIPEGLPIVATIALARGVWRMAKRNALIKELSAVETLGATSIICTDKTGTLTENRLTAVKFAIATGSIDIHINSPEKEKTFVGDAGEISLPETNRALQHVLEVGVLCNNAEITLSPEGVIVKSVGDPLEVALLAIAVKAGMTREDLAVQFPEDKETSFDSDIKMMATYHRVDEGYRIAVKGAPESVIEACDTLFTGDGGTALTAEDRKQWSQLNEEMAAKGLRVLALAEKQSNNLEEEPYAKLQLVGLVGLMDPPREDVKEALAQCREAGIRVIMATGDQAVTAQAIGRAVGLVAEDNAQVIHGLDLGRLVDLSEAEKDRIASAQLFARVSPSQKLDLIAFHQERHAIVAMTGDGVNDAPALKKADIGIAMGLRGTQVAREASDMILKDDSFASIVHAVKQGRIIFKNIRAFVIYLLSCNLSEVMTVTCAMLLGMPLPLLPLQILFLNIVTDVFPALALAAGEENDNIMKNKPRDKREPIMSKIHWFAVSGYGAIMTCAVLGAFYISLNTLNLPEKESVTISFLTLAFAQLWHVFNMRERNSGVLNNGIIKNPFIWGALALCTVLLMLALYVPFMANILRLANPGFIGLALVLAMSLLPLLGGQLFHLILGRK</sequence>
<dbReference type="Pfam" id="PF00122">
    <property type="entry name" value="E1-E2_ATPase"/>
    <property type="match status" value="1"/>
</dbReference>
<dbReference type="Pfam" id="PF13246">
    <property type="entry name" value="Cation_ATPase"/>
    <property type="match status" value="1"/>
</dbReference>
<dbReference type="RefSeq" id="WP_015403531.1">
    <property type="nucleotide sequence ID" value="NC_020304.1"/>
</dbReference>
<dbReference type="PROSITE" id="PS00154">
    <property type="entry name" value="ATPASE_E1_E2"/>
    <property type="match status" value="1"/>
</dbReference>
<dbReference type="InterPro" id="IPR006068">
    <property type="entry name" value="ATPase_P-typ_cation-transptr_C"/>
</dbReference>
<evidence type="ECO:0000256" key="4">
    <source>
        <dbReference type="ARBA" id="ARBA00022741"/>
    </source>
</evidence>
<evidence type="ECO:0000256" key="5">
    <source>
        <dbReference type="ARBA" id="ARBA00022840"/>
    </source>
</evidence>
<evidence type="ECO:0000256" key="1">
    <source>
        <dbReference type="ARBA" id="ARBA00004127"/>
    </source>
</evidence>
<dbReference type="GO" id="GO:0005524">
    <property type="term" value="F:ATP binding"/>
    <property type="evidence" value="ECO:0007669"/>
    <property type="project" value="UniProtKB-KW"/>
</dbReference>
<dbReference type="FunFam" id="2.70.150.10:FF:000160">
    <property type="entry name" value="Sarcoplasmic/endoplasmic reticulum calcium ATPase 1"/>
    <property type="match status" value="1"/>
</dbReference>
<dbReference type="InterPro" id="IPR023214">
    <property type="entry name" value="HAD_sf"/>
</dbReference>
<dbReference type="Gene3D" id="2.70.150.10">
    <property type="entry name" value="Calcium-transporting ATPase, cytoplasmic transduction domain A"/>
    <property type="match status" value="1"/>
</dbReference>
<dbReference type="PATRIC" id="fig|1167006.5.peg.1407"/>
<dbReference type="InterPro" id="IPR059000">
    <property type="entry name" value="ATPase_P-type_domA"/>
</dbReference>
<feature type="transmembrane region" description="Helical" evidence="10">
    <location>
        <begin position="816"/>
        <end position="833"/>
    </location>
</feature>
<feature type="transmembrane region" description="Helical" evidence="10">
    <location>
        <begin position="293"/>
        <end position="317"/>
    </location>
</feature>
<dbReference type="SUPFAM" id="SSF56784">
    <property type="entry name" value="HAD-like"/>
    <property type="match status" value="1"/>
</dbReference>
<dbReference type="SUPFAM" id="SSF81653">
    <property type="entry name" value="Calcium ATPase, transduction domain A"/>
    <property type="match status" value="1"/>
</dbReference>
<gene>
    <name evidence="12" type="ordered locus">UWK_01276</name>
</gene>
<feature type="transmembrane region" description="Helical" evidence="10">
    <location>
        <begin position="710"/>
        <end position="732"/>
    </location>
</feature>
<feature type="transmembrane region" description="Helical" evidence="10">
    <location>
        <begin position="884"/>
        <end position="908"/>
    </location>
</feature>
<dbReference type="AlphaFoldDB" id="M1NDL9"/>
<keyword evidence="8 10" id="KW-1133">Transmembrane helix</keyword>
<dbReference type="OrthoDB" id="5496529at2"/>
<dbReference type="InterPro" id="IPR023299">
    <property type="entry name" value="ATPase_P-typ_cyto_dom_N"/>
</dbReference>
<keyword evidence="6" id="KW-0460">Magnesium</keyword>
<comment type="subcellular location">
    <subcellularLocation>
        <location evidence="1">Endomembrane system</location>
        <topology evidence="1">Multi-pass membrane protein</topology>
    </subcellularLocation>
</comment>
<dbReference type="SFLD" id="SFLDS00003">
    <property type="entry name" value="Haloacid_Dehalogenase"/>
    <property type="match status" value="1"/>
</dbReference>
<dbReference type="KEGG" id="dsf:UWK_01276"/>
<evidence type="ECO:0000256" key="2">
    <source>
        <dbReference type="ARBA" id="ARBA00022553"/>
    </source>
</evidence>
<evidence type="ECO:0000256" key="10">
    <source>
        <dbReference type="SAM" id="Phobius"/>
    </source>
</evidence>
<evidence type="ECO:0000256" key="9">
    <source>
        <dbReference type="ARBA" id="ARBA00023136"/>
    </source>
</evidence>
<feature type="transmembrane region" description="Helical" evidence="10">
    <location>
        <begin position="738"/>
        <end position="761"/>
    </location>
</feature>
<dbReference type="SMART" id="SM00831">
    <property type="entry name" value="Cation_ATPase_N"/>
    <property type="match status" value="1"/>
</dbReference>
<dbReference type="InterPro" id="IPR023298">
    <property type="entry name" value="ATPase_P-typ_TM_dom_sf"/>
</dbReference>
<dbReference type="Gene3D" id="3.40.50.1000">
    <property type="entry name" value="HAD superfamily/HAD-like"/>
    <property type="match status" value="1"/>
</dbReference>
<dbReference type="SUPFAM" id="SSF81665">
    <property type="entry name" value="Calcium ATPase, transmembrane domain M"/>
    <property type="match status" value="1"/>
</dbReference>
<dbReference type="PANTHER" id="PTHR42861">
    <property type="entry name" value="CALCIUM-TRANSPORTING ATPASE"/>
    <property type="match status" value="1"/>
</dbReference>
<feature type="domain" description="Cation-transporting P-type ATPase N-terminal" evidence="11">
    <location>
        <begin position="21"/>
        <end position="95"/>
    </location>
</feature>
<keyword evidence="9 10" id="KW-0472">Membrane</keyword>
<evidence type="ECO:0000256" key="3">
    <source>
        <dbReference type="ARBA" id="ARBA00022692"/>
    </source>
</evidence>
<evidence type="ECO:0000259" key="11">
    <source>
        <dbReference type="SMART" id="SM00831"/>
    </source>
</evidence>
<dbReference type="InterPro" id="IPR036412">
    <property type="entry name" value="HAD-like_sf"/>
</dbReference>
<keyword evidence="13" id="KW-1185">Reference proteome</keyword>
<dbReference type="eggNOG" id="COG0474">
    <property type="taxonomic scope" value="Bacteria"/>
</dbReference>
<feature type="transmembrane region" description="Helical" evidence="10">
    <location>
        <begin position="75"/>
        <end position="93"/>
    </location>
</feature>
<dbReference type="InterPro" id="IPR001757">
    <property type="entry name" value="P_typ_ATPase"/>
</dbReference>
<proteinExistence type="predicted"/>
<feature type="transmembrane region" description="Helical" evidence="10">
    <location>
        <begin position="99"/>
        <end position="118"/>
    </location>
</feature>
<dbReference type="PRINTS" id="PR00119">
    <property type="entry name" value="CATATPASE"/>
</dbReference>
<dbReference type="SUPFAM" id="SSF81660">
    <property type="entry name" value="Metal cation-transporting ATPase, ATP-binding domain N"/>
    <property type="match status" value="1"/>
</dbReference>
<keyword evidence="2" id="KW-0597">Phosphoprotein</keyword>
<name>M1NDL9_DESSD</name>
<keyword evidence="4" id="KW-0547">Nucleotide-binding</keyword>
<dbReference type="Gene3D" id="1.20.1110.10">
    <property type="entry name" value="Calcium-transporting ATPase, transmembrane domain"/>
    <property type="match status" value="1"/>
</dbReference>
<dbReference type="NCBIfam" id="TIGR01494">
    <property type="entry name" value="ATPase_P-type"/>
    <property type="match status" value="2"/>
</dbReference>
<evidence type="ECO:0000313" key="13">
    <source>
        <dbReference type="Proteomes" id="UP000011721"/>
    </source>
</evidence>
<protein>
    <submittedName>
        <fullName evidence="12">P-type ATPase, translocating</fullName>
    </submittedName>
</protein>